<evidence type="ECO:0000313" key="2">
    <source>
        <dbReference type="EMBL" id="PKR57638.1"/>
    </source>
</evidence>
<name>A0A2N3L4A5_9PROT</name>
<sequence>MAVNDFNLSQALRDILFPAVMMAFVLLGTFMTSANAEVLSPNGVSMSPAEWGEKSPDKAGVTVKSALSNADNATIVSAIPSSSSTTLNLIGSGGGIWWSEGDGAEIKLNIINSSGSQIGSCTVSSTKGKNGKYVTDC</sequence>
<dbReference type="AlphaFoldDB" id="A0A2N3L4A5"/>
<comment type="caution">
    <text evidence="2">The sequence shown here is derived from an EMBL/GenBank/DDBJ whole genome shotgun (WGS) entry which is preliminary data.</text>
</comment>
<protein>
    <submittedName>
        <fullName evidence="2">Uncharacterized protein</fullName>
    </submittedName>
</protein>
<dbReference type="Proteomes" id="UP000233332">
    <property type="component" value="Unassembled WGS sequence"/>
</dbReference>
<organism evidence="2 3">
    <name type="scientific">Thalassospira lohafexi</name>
    <dbReference type="NCBI Taxonomy" id="744227"/>
    <lineage>
        <taxon>Bacteria</taxon>
        <taxon>Pseudomonadati</taxon>
        <taxon>Pseudomonadota</taxon>
        <taxon>Alphaproteobacteria</taxon>
        <taxon>Rhodospirillales</taxon>
        <taxon>Thalassospiraceae</taxon>
        <taxon>Thalassospira</taxon>
    </lineage>
</organism>
<proteinExistence type="predicted"/>
<accession>A0A2N3L4A5</accession>
<gene>
    <name evidence="2" type="ORF">COO92_12705</name>
</gene>
<keyword evidence="3" id="KW-1185">Reference proteome</keyword>
<dbReference type="EMBL" id="NXGX01000005">
    <property type="protein sequence ID" value="PKR57638.1"/>
    <property type="molecule type" value="Genomic_DNA"/>
</dbReference>
<keyword evidence="1" id="KW-1133">Transmembrane helix</keyword>
<reference evidence="2 3" key="1">
    <citation type="submission" date="2017-09" db="EMBL/GenBank/DDBJ databases">
        <title>Biodiversity and function of Thalassospira species in the particle-attached aromatic-hydrocarbon-degrading consortia from the surface seawater of the China South Sea.</title>
        <authorList>
            <person name="Dong C."/>
            <person name="Lai Q."/>
            <person name="Shao Z."/>
        </authorList>
    </citation>
    <scope>NUCLEOTIDE SEQUENCE [LARGE SCALE GENOMIC DNA]</scope>
    <source>
        <strain evidence="2 3">139Z-12</strain>
    </source>
</reference>
<dbReference type="RefSeq" id="WP_101302656.1">
    <property type="nucleotide sequence ID" value="NZ_NXGX01000005.1"/>
</dbReference>
<evidence type="ECO:0000313" key="3">
    <source>
        <dbReference type="Proteomes" id="UP000233332"/>
    </source>
</evidence>
<keyword evidence="1" id="KW-0472">Membrane</keyword>
<evidence type="ECO:0000256" key="1">
    <source>
        <dbReference type="SAM" id="Phobius"/>
    </source>
</evidence>
<keyword evidence="1" id="KW-0812">Transmembrane</keyword>
<feature type="transmembrane region" description="Helical" evidence="1">
    <location>
        <begin position="15"/>
        <end position="36"/>
    </location>
</feature>